<dbReference type="EMBL" id="JBBEGL010000014">
    <property type="protein sequence ID" value="MEJ2890512.1"/>
    <property type="molecule type" value="Genomic_DNA"/>
</dbReference>
<keyword evidence="4" id="KW-1185">Reference proteome</keyword>
<accession>A0ABU8NF84</accession>
<reference evidence="3 4" key="1">
    <citation type="submission" date="2024-03" db="EMBL/GenBank/DDBJ databases">
        <title>Actinomycetospora sp. OC33-EN06, a novel actinomycete isolated from wild orchid (Aerides multiflora).</title>
        <authorList>
            <person name="Suriyachadkun C."/>
        </authorList>
    </citation>
    <scope>NUCLEOTIDE SEQUENCE [LARGE SCALE GENOMIC DNA]</scope>
    <source>
        <strain evidence="3 4">OC33-EN06</strain>
    </source>
</reference>
<dbReference type="InterPro" id="IPR002347">
    <property type="entry name" value="SDR_fam"/>
</dbReference>
<evidence type="ECO:0000256" key="2">
    <source>
        <dbReference type="SAM" id="MobiDB-lite"/>
    </source>
</evidence>
<dbReference type="Gene3D" id="3.40.50.720">
    <property type="entry name" value="NAD(P)-binding Rossmann-like Domain"/>
    <property type="match status" value="1"/>
</dbReference>
<protein>
    <submittedName>
        <fullName evidence="3">SDR family oxidoreductase</fullName>
    </submittedName>
</protein>
<dbReference type="InterPro" id="IPR036291">
    <property type="entry name" value="NAD(P)-bd_dom_sf"/>
</dbReference>
<comment type="caution">
    <text evidence="3">The sequence shown here is derived from an EMBL/GenBank/DDBJ whole genome shotgun (WGS) entry which is preliminary data.</text>
</comment>
<feature type="compositionally biased region" description="Low complexity" evidence="2">
    <location>
        <begin position="1"/>
        <end position="18"/>
    </location>
</feature>
<evidence type="ECO:0000313" key="3">
    <source>
        <dbReference type="EMBL" id="MEJ2890512.1"/>
    </source>
</evidence>
<proteinExistence type="inferred from homology"/>
<dbReference type="PANTHER" id="PTHR42760:SF40">
    <property type="entry name" value="3-OXOACYL-[ACYL-CARRIER-PROTEIN] REDUCTASE, CHLOROPLASTIC"/>
    <property type="match status" value="1"/>
</dbReference>
<feature type="region of interest" description="Disordered" evidence="2">
    <location>
        <begin position="1"/>
        <end position="20"/>
    </location>
</feature>
<gene>
    <name evidence="3" type="ORF">WCD41_28920</name>
</gene>
<evidence type="ECO:0000313" key="4">
    <source>
        <dbReference type="Proteomes" id="UP001370100"/>
    </source>
</evidence>
<dbReference type="PROSITE" id="PS00061">
    <property type="entry name" value="ADH_SHORT"/>
    <property type="match status" value="1"/>
</dbReference>
<dbReference type="Proteomes" id="UP001370100">
    <property type="component" value="Unassembled WGS sequence"/>
</dbReference>
<dbReference type="Pfam" id="PF13561">
    <property type="entry name" value="adh_short_C2"/>
    <property type="match status" value="1"/>
</dbReference>
<sequence>MRGLTGAPASRPAGAGRADQLDGLAGRAGGPYATAKAALNGYGCELADRLRPRGITANAVAPGFITDTEFFDNGFLGESFDASSAAARSAAATKVGRVGSAAEIAAAVGWLLGADAGFPTGQVISPNGGPSSCGDRLADPRSSVGCSDNGSICPTGERIEHLGGRGAAQAYKRYDVEIAAADALHVAVDHFLS</sequence>
<organism evidence="3 4">
    <name type="scientific">Actinomycetospora aeridis</name>
    <dbReference type="NCBI Taxonomy" id="3129231"/>
    <lineage>
        <taxon>Bacteria</taxon>
        <taxon>Bacillati</taxon>
        <taxon>Actinomycetota</taxon>
        <taxon>Actinomycetes</taxon>
        <taxon>Pseudonocardiales</taxon>
        <taxon>Pseudonocardiaceae</taxon>
        <taxon>Actinomycetospora</taxon>
    </lineage>
</organism>
<name>A0ABU8NF84_9PSEU</name>
<evidence type="ECO:0000256" key="1">
    <source>
        <dbReference type="ARBA" id="ARBA00006484"/>
    </source>
</evidence>
<comment type="similarity">
    <text evidence="1">Belongs to the short-chain dehydrogenases/reductases (SDR) family.</text>
</comment>
<dbReference type="PANTHER" id="PTHR42760">
    <property type="entry name" value="SHORT-CHAIN DEHYDROGENASES/REDUCTASES FAMILY MEMBER"/>
    <property type="match status" value="1"/>
</dbReference>
<dbReference type="SUPFAM" id="SSF51735">
    <property type="entry name" value="NAD(P)-binding Rossmann-fold domains"/>
    <property type="match status" value="1"/>
</dbReference>
<dbReference type="InterPro" id="IPR020904">
    <property type="entry name" value="Sc_DH/Rdtase_CS"/>
</dbReference>
<dbReference type="RefSeq" id="WP_337718711.1">
    <property type="nucleotide sequence ID" value="NZ_JBBEGL010000014.1"/>
</dbReference>